<reference evidence="1" key="1">
    <citation type="submission" date="2022-12" db="EMBL/GenBank/DDBJ databases">
        <authorList>
            <person name="Petersen C."/>
        </authorList>
    </citation>
    <scope>NUCLEOTIDE SEQUENCE</scope>
    <source>
        <strain evidence="1">IBT 30728</strain>
    </source>
</reference>
<keyword evidence="2" id="KW-1185">Reference proteome</keyword>
<dbReference type="Proteomes" id="UP001148312">
    <property type="component" value="Unassembled WGS sequence"/>
</dbReference>
<comment type="caution">
    <text evidence="1">The sequence shown here is derived from an EMBL/GenBank/DDBJ whole genome shotgun (WGS) entry which is preliminary data.</text>
</comment>
<protein>
    <submittedName>
        <fullName evidence="1">Uncharacterized protein</fullName>
    </submittedName>
</protein>
<organism evidence="1 2">
    <name type="scientific">Penicillium diatomitis</name>
    <dbReference type="NCBI Taxonomy" id="2819901"/>
    <lineage>
        <taxon>Eukaryota</taxon>
        <taxon>Fungi</taxon>
        <taxon>Dikarya</taxon>
        <taxon>Ascomycota</taxon>
        <taxon>Pezizomycotina</taxon>
        <taxon>Eurotiomycetes</taxon>
        <taxon>Eurotiomycetidae</taxon>
        <taxon>Eurotiales</taxon>
        <taxon>Aspergillaceae</taxon>
        <taxon>Penicillium</taxon>
    </lineage>
</organism>
<accession>A0A9W9X5A0</accession>
<dbReference type="AlphaFoldDB" id="A0A9W9X5A0"/>
<dbReference type="EMBL" id="JAPWDQ010000006">
    <property type="protein sequence ID" value="KAJ5484143.1"/>
    <property type="molecule type" value="Genomic_DNA"/>
</dbReference>
<name>A0A9W9X5A0_9EURO</name>
<gene>
    <name evidence="1" type="ORF">N7539_005939</name>
</gene>
<dbReference type="GeneID" id="81625790"/>
<reference evidence="1" key="2">
    <citation type="journal article" date="2023" name="IMA Fungus">
        <title>Comparative genomic study of the Penicillium genus elucidates a diverse pangenome and 15 lateral gene transfer events.</title>
        <authorList>
            <person name="Petersen C."/>
            <person name="Sorensen T."/>
            <person name="Nielsen M.R."/>
            <person name="Sondergaard T.E."/>
            <person name="Sorensen J.L."/>
            <person name="Fitzpatrick D.A."/>
            <person name="Frisvad J.C."/>
            <person name="Nielsen K.L."/>
        </authorList>
    </citation>
    <scope>NUCLEOTIDE SEQUENCE</scope>
    <source>
        <strain evidence="1">IBT 30728</strain>
    </source>
</reference>
<evidence type="ECO:0000313" key="2">
    <source>
        <dbReference type="Proteomes" id="UP001148312"/>
    </source>
</evidence>
<evidence type="ECO:0000313" key="1">
    <source>
        <dbReference type="EMBL" id="KAJ5484143.1"/>
    </source>
</evidence>
<dbReference type="RefSeq" id="XP_056789413.1">
    <property type="nucleotide sequence ID" value="XM_056935541.1"/>
</dbReference>
<sequence length="87" mass="9809">MRRPGYLFNGGYVTMCVTFVRHPAGLDAPASPEASSNMTEKKRKLRLGIRSQRENVTRVKETLESFNGTEEFGSTDHERLAWAGSLY</sequence>
<proteinExistence type="predicted"/>